<gene>
    <name evidence="4" type="ORF">EYS08_24875</name>
</gene>
<sequence length="129" mass="14723">MVNVFVQDNDRDIMEVISFALMSEGFRVFAIDRLDNTTLEQLETFRPDIVLLDYHINGHTAIPMLKLIKENFPQLPVIAMSCNSDIERDAAEFGFDGYLKKPFDLKTIFSLIRKVPQKAKVGEPAFLQG</sequence>
<evidence type="ECO:0000259" key="3">
    <source>
        <dbReference type="PROSITE" id="PS50110"/>
    </source>
</evidence>
<dbReference type="AlphaFoldDB" id="A0A4Q9H3M8"/>
<dbReference type="InterPro" id="IPR050595">
    <property type="entry name" value="Bact_response_regulator"/>
</dbReference>
<organism evidence="4 5">
    <name type="scientific">Pedobacter kyonggii</name>
    <dbReference type="NCBI Taxonomy" id="1926871"/>
    <lineage>
        <taxon>Bacteria</taxon>
        <taxon>Pseudomonadati</taxon>
        <taxon>Bacteroidota</taxon>
        <taxon>Sphingobacteriia</taxon>
        <taxon>Sphingobacteriales</taxon>
        <taxon>Sphingobacteriaceae</taxon>
        <taxon>Pedobacter</taxon>
    </lineage>
</organism>
<dbReference type="PANTHER" id="PTHR44591">
    <property type="entry name" value="STRESS RESPONSE REGULATOR PROTEIN 1"/>
    <property type="match status" value="1"/>
</dbReference>
<dbReference type="GO" id="GO:0000160">
    <property type="term" value="P:phosphorelay signal transduction system"/>
    <property type="evidence" value="ECO:0007669"/>
    <property type="project" value="InterPro"/>
</dbReference>
<dbReference type="InterPro" id="IPR001789">
    <property type="entry name" value="Sig_transdc_resp-reg_receiver"/>
</dbReference>
<protein>
    <submittedName>
        <fullName evidence="4">Response regulator</fullName>
    </submittedName>
</protein>
<dbReference type="Pfam" id="PF00072">
    <property type="entry name" value="Response_reg"/>
    <property type="match status" value="1"/>
</dbReference>
<feature type="modified residue" description="4-aspartylphosphate" evidence="2">
    <location>
        <position position="53"/>
    </location>
</feature>
<evidence type="ECO:0000313" key="4">
    <source>
        <dbReference type="EMBL" id="TBO36412.1"/>
    </source>
</evidence>
<dbReference type="Proteomes" id="UP000291819">
    <property type="component" value="Unassembled WGS sequence"/>
</dbReference>
<keyword evidence="1 2" id="KW-0597">Phosphoprotein</keyword>
<evidence type="ECO:0000256" key="2">
    <source>
        <dbReference type="PROSITE-ProRule" id="PRU00169"/>
    </source>
</evidence>
<dbReference type="RefSeq" id="WP_131032600.1">
    <property type="nucleotide sequence ID" value="NZ_SIXF01000049.1"/>
</dbReference>
<dbReference type="EMBL" id="SIXF01000049">
    <property type="protein sequence ID" value="TBO36412.1"/>
    <property type="molecule type" value="Genomic_DNA"/>
</dbReference>
<comment type="caution">
    <text evidence="4">The sequence shown here is derived from an EMBL/GenBank/DDBJ whole genome shotgun (WGS) entry which is preliminary data.</text>
</comment>
<dbReference type="PANTHER" id="PTHR44591:SF3">
    <property type="entry name" value="RESPONSE REGULATORY DOMAIN-CONTAINING PROTEIN"/>
    <property type="match status" value="1"/>
</dbReference>
<name>A0A4Q9H3M8_9SPHI</name>
<dbReference type="PROSITE" id="PS50110">
    <property type="entry name" value="RESPONSE_REGULATORY"/>
    <property type="match status" value="1"/>
</dbReference>
<dbReference type="OrthoDB" id="767605at2"/>
<dbReference type="InterPro" id="IPR011006">
    <property type="entry name" value="CheY-like_superfamily"/>
</dbReference>
<proteinExistence type="predicted"/>
<dbReference type="Gene3D" id="3.40.50.2300">
    <property type="match status" value="1"/>
</dbReference>
<reference evidence="4 5" key="1">
    <citation type="submission" date="2019-02" db="EMBL/GenBank/DDBJ databases">
        <title>Pedobacter kyonggii whole genome sequence analysis.</title>
        <authorList>
            <person name="Dahal R.H."/>
        </authorList>
    </citation>
    <scope>NUCLEOTIDE SEQUENCE [LARGE SCALE GENOMIC DNA]</scope>
    <source>
        <strain evidence="4 5">K-4-11-1</strain>
    </source>
</reference>
<dbReference type="SUPFAM" id="SSF52172">
    <property type="entry name" value="CheY-like"/>
    <property type="match status" value="1"/>
</dbReference>
<evidence type="ECO:0000256" key="1">
    <source>
        <dbReference type="ARBA" id="ARBA00022553"/>
    </source>
</evidence>
<feature type="domain" description="Response regulatory" evidence="3">
    <location>
        <begin position="3"/>
        <end position="116"/>
    </location>
</feature>
<keyword evidence="5" id="KW-1185">Reference proteome</keyword>
<evidence type="ECO:0000313" key="5">
    <source>
        <dbReference type="Proteomes" id="UP000291819"/>
    </source>
</evidence>
<accession>A0A4Q9H3M8</accession>
<dbReference type="SMART" id="SM00448">
    <property type="entry name" value="REC"/>
    <property type="match status" value="1"/>
</dbReference>